<organism evidence="1 2">
    <name type="scientific">Solanum commersonii</name>
    <name type="common">Commerson's wild potato</name>
    <name type="synonym">Commerson's nightshade</name>
    <dbReference type="NCBI Taxonomy" id="4109"/>
    <lineage>
        <taxon>Eukaryota</taxon>
        <taxon>Viridiplantae</taxon>
        <taxon>Streptophyta</taxon>
        <taxon>Embryophyta</taxon>
        <taxon>Tracheophyta</taxon>
        <taxon>Spermatophyta</taxon>
        <taxon>Magnoliopsida</taxon>
        <taxon>eudicotyledons</taxon>
        <taxon>Gunneridae</taxon>
        <taxon>Pentapetalae</taxon>
        <taxon>asterids</taxon>
        <taxon>lamiids</taxon>
        <taxon>Solanales</taxon>
        <taxon>Solanaceae</taxon>
        <taxon>Solanoideae</taxon>
        <taxon>Solaneae</taxon>
        <taxon>Solanum</taxon>
    </lineage>
</organism>
<dbReference type="AlphaFoldDB" id="A0A9J5ZV47"/>
<name>A0A9J5ZV47_SOLCO</name>
<protein>
    <submittedName>
        <fullName evidence="1">Uncharacterized protein</fullName>
    </submittedName>
</protein>
<proteinExistence type="predicted"/>
<sequence>TWDTRKTYEQAAKIGVHWLYISIIMLVSWEDKTHGMTIPAEGPYRIQTLLELIGFAEQTPIIYTLCTKSIAGGSIKVFYFIAQESRFAQ</sequence>
<evidence type="ECO:0000313" key="2">
    <source>
        <dbReference type="Proteomes" id="UP000824120"/>
    </source>
</evidence>
<reference evidence="1 2" key="1">
    <citation type="submission" date="2020-09" db="EMBL/GenBank/DDBJ databases">
        <title>De no assembly of potato wild relative species, Solanum commersonii.</title>
        <authorList>
            <person name="Cho K."/>
        </authorList>
    </citation>
    <scope>NUCLEOTIDE SEQUENCE [LARGE SCALE GENOMIC DNA]</scope>
    <source>
        <strain evidence="1">LZ3.2</strain>
        <tissue evidence="1">Leaf</tissue>
    </source>
</reference>
<dbReference type="EMBL" id="JACXVP010000003">
    <property type="protein sequence ID" value="KAG5616080.1"/>
    <property type="molecule type" value="Genomic_DNA"/>
</dbReference>
<gene>
    <name evidence="1" type="ORF">H5410_015904</name>
</gene>
<accession>A0A9J5ZV47</accession>
<dbReference type="OrthoDB" id="1669877at2759"/>
<feature type="non-terminal residue" evidence="1">
    <location>
        <position position="1"/>
    </location>
</feature>
<keyword evidence="2" id="KW-1185">Reference proteome</keyword>
<evidence type="ECO:0000313" key="1">
    <source>
        <dbReference type="EMBL" id="KAG5616080.1"/>
    </source>
</evidence>
<comment type="caution">
    <text evidence="1">The sequence shown here is derived from an EMBL/GenBank/DDBJ whole genome shotgun (WGS) entry which is preliminary data.</text>
</comment>
<dbReference type="Proteomes" id="UP000824120">
    <property type="component" value="Chromosome 3"/>
</dbReference>